<proteinExistence type="predicted"/>
<dbReference type="Gene3D" id="2.180.10.10">
    <property type="entry name" value="RHS repeat-associated core"/>
    <property type="match status" value="1"/>
</dbReference>
<dbReference type="AlphaFoldDB" id="A0AAU8LP58"/>
<reference evidence="3" key="1">
    <citation type="journal article" date="2014" name="Genome Announc.">
        <title>Draft Genome Sequences of a Phylogenetically Diverse Suite of Pseudomonas syringae Strains from Multiple Source Populations.</title>
        <authorList>
            <person name="Baltrus D.A."/>
            <person name="Yourstone S."/>
            <person name="Lind A."/>
            <person name="Guilbaud C."/>
            <person name="Sands D.C."/>
            <person name="Jones C.D."/>
            <person name="Morris C.E."/>
            <person name="Dangl J.L."/>
        </authorList>
    </citation>
    <scope>NUCLEOTIDE SEQUENCE</scope>
    <source>
        <strain evidence="3">CC1417</strain>
    </source>
</reference>
<dbReference type="InterPro" id="IPR022385">
    <property type="entry name" value="Rhs_assc_core"/>
</dbReference>
<protein>
    <submittedName>
        <fullName evidence="3">RHS repeat-associated core domain-containing protein</fullName>
    </submittedName>
</protein>
<reference evidence="3" key="2">
    <citation type="submission" date="2024-07" db="EMBL/GenBank/DDBJ databases">
        <title>A complete genome sequence for Pseudomonas syringae CC1417.</title>
        <authorList>
            <person name="Baltrus D.A."/>
        </authorList>
    </citation>
    <scope>NUCLEOTIDE SEQUENCE</scope>
    <source>
        <strain evidence="3">CC1417</strain>
    </source>
</reference>
<feature type="transmembrane region" description="Helical" evidence="2">
    <location>
        <begin position="174"/>
        <end position="198"/>
    </location>
</feature>
<dbReference type="SUPFAM" id="SSF56399">
    <property type="entry name" value="ADP-ribosylation"/>
    <property type="match status" value="1"/>
</dbReference>
<dbReference type="RefSeq" id="WP_024694368.1">
    <property type="nucleotide sequence ID" value="NZ_CP159362.1"/>
</dbReference>
<evidence type="ECO:0000256" key="1">
    <source>
        <dbReference type="SAM" id="MobiDB-lite"/>
    </source>
</evidence>
<name>A0AAU8LP58_PSESX</name>
<dbReference type="NCBIfam" id="TIGR03696">
    <property type="entry name" value="Rhs_assc_core"/>
    <property type="match status" value="1"/>
</dbReference>
<evidence type="ECO:0000256" key="2">
    <source>
        <dbReference type="SAM" id="Phobius"/>
    </source>
</evidence>
<evidence type="ECO:0000313" key="3">
    <source>
        <dbReference type="EMBL" id="XCN69904.1"/>
    </source>
</evidence>
<keyword evidence="2" id="KW-0812">Transmembrane</keyword>
<organism evidence="3">
    <name type="scientific">Pseudomonas syringae CC1417</name>
    <dbReference type="NCBI Taxonomy" id="1357272"/>
    <lineage>
        <taxon>Bacteria</taxon>
        <taxon>Pseudomonadati</taxon>
        <taxon>Pseudomonadota</taxon>
        <taxon>Gammaproteobacteria</taxon>
        <taxon>Pseudomonadales</taxon>
        <taxon>Pseudomonadaceae</taxon>
        <taxon>Pseudomonas</taxon>
        <taxon>Pseudomonas syringae</taxon>
    </lineage>
</organism>
<keyword evidence="2" id="KW-0472">Membrane</keyword>
<accession>A0AAU8LP58</accession>
<gene>
    <name evidence="3" type="ORF">N011_11680</name>
</gene>
<feature type="region of interest" description="Disordered" evidence="1">
    <location>
        <begin position="244"/>
        <end position="301"/>
    </location>
</feature>
<feature type="transmembrane region" description="Helical" evidence="2">
    <location>
        <begin position="210"/>
        <end position="234"/>
    </location>
</feature>
<dbReference type="EMBL" id="CP159362">
    <property type="protein sequence ID" value="XCN69904.1"/>
    <property type="molecule type" value="Genomic_DNA"/>
</dbReference>
<keyword evidence="2" id="KW-1133">Transmembrane helix</keyword>
<sequence>MTILCTYTYDPLDRIATLGPLAQALTQRFYCERRMITELQGGLQWTVLQAGGHLLAQRNRDADGESIGLIATDQQSSALGVTTAAQQTDIAYSPYGHREADLSDAALPGFTGAQPERVTGHYVLGNGYRAFNPTLMRFNSPDSLSPFGKGGVNAYAYCAGDPINRIDPTGHLSFISLGAIAGLILTTAGIGSAVASAATKESNPELAKPLMIAGIVTAALGVAVLGGSVGAALVKRAASRPSALPVGPRYGARPRHGAGQGRRNAISRHPDSPDDLPPPTYSQLFELESPPPSYVEATRKPVRPIEFVRSGQVRSDQIRSDQIRNSSLSVIQAVA</sequence>